<proteinExistence type="predicted"/>
<protein>
    <submittedName>
        <fullName evidence="1">Uncharacterized protein</fullName>
    </submittedName>
</protein>
<comment type="caution">
    <text evidence="1">The sequence shown here is derived from an EMBL/GenBank/DDBJ whole genome shotgun (WGS) entry which is preliminary data.</text>
</comment>
<dbReference type="AlphaFoldDB" id="A0A9X2YPB6"/>
<evidence type="ECO:0000313" key="1">
    <source>
        <dbReference type="EMBL" id="MCV7422998.1"/>
    </source>
</evidence>
<dbReference type="EMBL" id="JACKVK010000011">
    <property type="protein sequence ID" value="MCV7422998.1"/>
    <property type="molecule type" value="Genomic_DNA"/>
</dbReference>
<gene>
    <name evidence="1" type="ORF">H7K45_20810</name>
</gene>
<dbReference type="Proteomes" id="UP001141629">
    <property type="component" value="Unassembled WGS sequence"/>
</dbReference>
<sequence>MSKRINSTGTPIYVTNRHGRGVTIHQGFSKVLLSRSEVQEVVSALADYLPADGAPRT</sequence>
<name>A0A9X2YPB6_9MYCO</name>
<reference evidence="1" key="2">
    <citation type="journal article" date="2022" name="BMC Genomics">
        <title>Comparative genome analysis of mycobacteria focusing on tRNA and non-coding RNA.</title>
        <authorList>
            <person name="Behra P.R.K."/>
            <person name="Pettersson B.M.F."/>
            <person name="Ramesh M."/>
            <person name="Das S."/>
            <person name="Dasgupta S."/>
            <person name="Kirsebom L.A."/>
        </authorList>
    </citation>
    <scope>NUCLEOTIDE SEQUENCE</scope>
    <source>
        <strain evidence="1">DSM 44838</strain>
    </source>
</reference>
<organism evidence="1 2">
    <name type="scientific">Mycobacterium yunnanensis</name>
    <dbReference type="NCBI Taxonomy" id="368477"/>
    <lineage>
        <taxon>Bacteria</taxon>
        <taxon>Bacillati</taxon>
        <taxon>Actinomycetota</taxon>
        <taxon>Actinomycetes</taxon>
        <taxon>Mycobacteriales</taxon>
        <taxon>Mycobacteriaceae</taxon>
        <taxon>Mycobacterium</taxon>
    </lineage>
</organism>
<accession>A0A9X2YPB6</accession>
<evidence type="ECO:0000313" key="2">
    <source>
        <dbReference type="Proteomes" id="UP001141629"/>
    </source>
</evidence>
<keyword evidence="2" id="KW-1185">Reference proteome</keyword>
<reference evidence="1" key="1">
    <citation type="submission" date="2020-07" db="EMBL/GenBank/DDBJ databases">
        <authorList>
            <person name="Pettersson B.M.F."/>
            <person name="Behra P.R.K."/>
            <person name="Ramesh M."/>
            <person name="Das S."/>
            <person name="Dasgupta S."/>
            <person name="Kirsebom L.A."/>
        </authorList>
    </citation>
    <scope>NUCLEOTIDE SEQUENCE</scope>
    <source>
        <strain evidence="1">DSM 44838</strain>
    </source>
</reference>
<dbReference type="RefSeq" id="WP_263997887.1">
    <property type="nucleotide sequence ID" value="NZ_JACKVK010000011.1"/>
</dbReference>